<protein>
    <submittedName>
        <fullName evidence="1">Uncharacterized protein</fullName>
    </submittedName>
</protein>
<organism evidence="1 2">
    <name type="scientific">Chromobacterium paludis</name>
    <dbReference type="NCBI Taxonomy" id="2605945"/>
    <lineage>
        <taxon>Bacteria</taxon>
        <taxon>Pseudomonadati</taxon>
        <taxon>Pseudomonadota</taxon>
        <taxon>Betaproteobacteria</taxon>
        <taxon>Neisseriales</taxon>
        <taxon>Chromobacteriaceae</taxon>
        <taxon>Chromobacterium</taxon>
    </lineage>
</organism>
<evidence type="ECO:0000313" key="1">
    <source>
        <dbReference type="EMBL" id="QEL55961.1"/>
    </source>
</evidence>
<keyword evidence="2" id="KW-1185">Reference proteome</keyword>
<dbReference type="AlphaFoldDB" id="A0A5C1DGR8"/>
<dbReference type="RefSeq" id="WP_149296316.1">
    <property type="nucleotide sequence ID" value="NZ_CP043473.1"/>
</dbReference>
<name>A0A5C1DGR8_9NEIS</name>
<proteinExistence type="predicted"/>
<dbReference type="KEGG" id="chrm:FYK34_10535"/>
<evidence type="ECO:0000313" key="2">
    <source>
        <dbReference type="Proteomes" id="UP000322079"/>
    </source>
</evidence>
<accession>A0A5C1DGR8</accession>
<reference evidence="1 2" key="1">
    <citation type="submission" date="2019-08" db="EMBL/GenBank/DDBJ databases">
        <title>Chromobacterium paludis, a novel bacterium isolated from a Maryland marsh pond.</title>
        <authorList>
            <person name="Blackburn M.B."/>
            <person name="Gundersen-Rindal D.E."/>
        </authorList>
    </citation>
    <scope>NUCLEOTIDE SEQUENCE [LARGE SCALE GENOMIC DNA]</scope>
    <source>
        <strain evidence="2">IIBBL 257-1</strain>
    </source>
</reference>
<dbReference type="EMBL" id="CP043473">
    <property type="protein sequence ID" value="QEL55961.1"/>
    <property type="molecule type" value="Genomic_DNA"/>
</dbReference>
<dbReference type="Proteomes" id="UP000322079">
    <property type="component" value="Chromosome"/>
</dbReference>
<gene>
    <name evidence="1" type="ORF">FYK34_10535</name>
</gene>
<sequence>MAGDLLITNIDEDDLSELLNAGGELVSTIFHSDKHGQTHWDSWLGRLTQGINGSTINNRVGLPPHFYINFKQSTYQGTGKPLFSRIIWASLRPLTIVSSNPALAGWGAAKSAYEAEQAFRQALQHSAITLEIYGYNGTDLVNRGTGGVHAELAYMKLAPE</sequence>